<accession>A0ABU5GZ51</accession>
<dbReference type="Gene3D" id="2.40.160.210">
    <property type="entry name" value="Acyl-CoA thioesterase, double hotdog domain"/>
    <property type="match status" value="1"/>
</dbReference>
<proteinExistence type="predicted"/>
<keyword evidence="4" id="KW-1185">Reference proteome</keyword>
<dbReference type="SUPFAM" id="SSF54637">
    <property type="entry name" value="Thioesterase/thiol ester dehydrase-isomerase"/>
    <property type="match status" value="2"/>
</dbReference>
<dbReference type="Proteomes" id="UP001291309">
    <property type="component" value="Unassembled WGS sequence"/>
</dbReference>
<dbReference type="Pfam" id="PF13622">
    <property type="entry name" value="4HBT_3"/>
    <property type="match status" value="1"/>
</dbReference>
<sequence>MTAPFLAATHVTPLGEGRYRTRFDAPWYQGRGAYGGVVGGQLMRALEHTVADARRPVRSFTLHFCAPAVEGEAGLQVRVERAGKLVTHATARVENASGVVAVASATFGIPRAGTPVYLDAKRPQVPAPEQVAPVPEDVPMPTFCQFFEYRFCVGAAPYSGGEPRTGGWIRPKGPALVLDAALCVGLLDAYPPSVLATMEEVRPVASVDFTVHFFHALPRPGERAGAQYLRTGYSRWASEGFAEDFQELWSEDGELIAQCRQLIAVLG</sequence>
<evidence type="ECO:0000313" key="4">
    <source>
        <dbReference type="Proteomes" id="UP001291309"/>
    </source>
</evidence>
<dbReference type="Pfam" id="PF20789">
    <property type="entry name" value="4HBT_3C"/>
    <property type="match status" value="1"/>
</dbReference>
<reference evidence="3 4" key="1">
    <citation type="submission" date="2023-12" db="EMBL/GenBank/DDBJ databases">
        <title>the genome sequence of Hyalangium sp. s54d21.</title>
        <authorList>
            <person name="Zhang X."/>
        </authorList>
    </citation>
    <scope>NUCLEOTIDE SEQUENCE [LARGE SCALE GENOMIC DNA]</scope>
    <source>
        <strain evidence="4">s54d21</strain>
    </source>
</reference>
<evidence type="ECO:0000259" key="2">
    <source>
        <dbReference type="Pfam" id="PF20789"/>
    </source>
</evidence>
<dbReference type="EMBL" id="JAXIVS010000002">
    <property type="protein sequence ID" value="MDY7225808.1"/>
    <property type="molecule type" value="Genomic_DNA"/>
</dbReference>
<gene>
    <name evidence="3" type="ORF">SYV04_05420</name>
</gene>
<dbReference type="CDD" id="cd00556">
    <property type="entry name" value="Thioesterase_II"/>
    <property type="match status" value="1"/>
</dbReference>
<dbReference type="InterPro" id="IPR042171">
    <property type="entry name" value="Acyl-CoA_hotdog"/>
</dbReference>
<evidence type="ECO:0000313" key="3">
    <source>
        <dbReference type="EMBL" id="MDY7225808.1"/>
    </source>
</evidence>
<organism evidence="3 4">
    <name type="scientific">Hyalangium rubrum</name>
    <dbReference type="NCBI Taxonomy" id="3103134"/>
    <lineage>
        <taxon>Bacteria</taxon>
        <taxon>Pseudomonadati</taxon>
        <taxon>Myxococcota</taxon>
        <taxon>Myxococcia</taxon>
        <taxon>Myxococcales</taxon>
        <taxon>Cystobacterineae</taxon>
        <taxon>Archangiaceae</taxon>
        <taxon>Hyalangium</taxon>
    </lineage>
</organism>
<name>A0ABU5GZ51_9BACT</name>
<dbReference type="InterPro" id="IPR049450">
    <property type="entry name" value="ACOT8-like_C"/>
</dbReference>
<dbReference type="InterPro" id="IPR029069">
    <property type="entry name" value="HotDog_dom_sf"/>
</dbReference>
<dbReference type="InterPro" id="IPR049449">
    <property type="entry name" value="TesB_ACOT8-like_N"/>
</dbReference>
<feature type="domain" description="Acyl-CoA thioesterase-like N-terminal HotDog" evidence="1">
    <location>
        <begin position="24"/>
        <end position="108"/>
    </location>
</feature>
<protein>
    <submittedName>
        <fullName evidence="3">Thioesterase family protein</fullName>
    </submittedName>
</protein>
<dbReference type="RefSeq" id="WP_321544537.1">
    <property type="nucleotide sequence ID" value="NZ_JAXIVS010000002.1"/>
</dbReference>
<comment type="caution">
    <text evidence="3">The sequence shown here is derived from an EMBL/GenBank/DDBJ whole genome shotgun (WGS) entry which is preliminary data.</text>
</comment>
<evidence type="ECO:0000259" key="1">
    <source>
        <dbReference type="Pfam" id="PF13622"/>
    </source>
</evidence>
<feature type="domain" description="Acyl-CoA thioesterase-like C-terminal" evidence="2">
    <location>
        <begin position="128"/>
        <end position="265"/>
    </location>
</feature>